<keyword evidence="4" id="KW-1185">Reference proteome</keyword>
<dbReference type="RefSeq" id="WP_146781234.1">
    <property type="nucleotide sequence ID" value="NZ_CP042434.1"/>
</dbReference>
<dbReference type="OrthoDB" id="1523022at2"/>
<keyword evidence="3" id="KW-0378">Hydrolase</keyword>
<evidence type="ECO:0000313" key="4">
    <source>
        <dbReference type="Proteomes" id="UP000321291"/>
    </source>
</evidence>
<feature type="transmembrane region" description="Helical" evidence="1">
    <location>
        <begin position="155"/>
        <end position="173"/>
    </location>
</feature>
<dbReference type="GO" id="GO:0080120">
    <property type="term" value="P:CAAX-box protein maturation"/>
    <property type="evidence" value="ECO:0007669"/>
    <property type="project" value="UniProtKB-ARBA"/>
</dbReference>
<dbReference type="GO" id="GO:0008237">
    <property type="term" value="F:metallopeptidase activity"/>
    <property type="evidence" value="ECO:0007669"/>
    <property type="project" value="UniProtKB-KW"/>
</dbReference>
<dbReference type="AlphaFoldDB" id="A0A5B8VLK0"/>
<dbReference type="GO" id="GO:0006508">
    <property type="term" value="P:proteolysis"/>
    <property type="evidence" value="ECO:0007669"/>
    <property type="project" value="UniProtKB-KW"/>
</dbReference>
<feature type="transmembrane region" description="Helical" evidence="1">
    <location>
        <begin position="99"/>
        <end position="122"/>
    </location>
</feature>
<gene>
    <name evidence="3" type="ORF">FSB73_09315</name>
</gene>
<feature type="transmembrane region" description="Helical" evidence="1">
    <location>
        <begin position="60"/>
        <end position="79"/>
    </location>
</feature>
<keyword evidence="1" id="KW-0812">Transmembrane</keyword>
<dbReference type="InterPro" id="IPR003675">
    <property type="entry name" value="Rce1/LyrA-like_dom"/>
</dbReference>
<proteinExistence type="predicted"/>
<keyword evidence="3" id="KW-0645">Protease</keyword>
<feature type="transmembrane region" description="Helical" evidence="1">
    <location>
        <begin position="270"/>
        <end position="289"/>
    </location>
</feature>
<evidence type="ECO:0000256" key="1">
    <source>
        <dbReference type="SAM" id="Phobius"/>
    </source>
</evidence>
<organism evidence="3 4">
    <name type="scientific">Arachidicoccus ginsenosidivorans</name>
    <dbReference type="NCBI Taxonomy" id="496057"/>
    <lineage>
        <taxon>Bacteria</taxon>
        <taxon>Pseudomonadati</taxon>
        <taxon>Bacteroidota</taxon>
        <taxon>Chitinophagia</taxon>
        <taxon>Chitinophagales</taxon>
        <taxon>Chitinophagaceae</taxon>
        <taxon>Arachidicoccus</taxon>
    </lineage>
</organism>
<feature type="transmembrane region" description="Helical" evidence="1">
    <location>
        <begin position="17"/>
        <end position="40"/>
    </location>
</feature>
<name>A0A5B8VLK0_9BACT</name>
<dbReference type="GO" id="GO:0004175">
    <property type="term" value="F:endopeptidase activity"/>
    <property type="evidence" value="ECO:0007669"/>
    <property type="project" value="UniProtKB-ARBA"/>
</dbReference>
<dbReference type="EMBL" id="CP042434">
    <property type="protein sequence ID" value="QEC71835.1"/>
    <property type="molecule type" value="Genomic_DNA"/>
</dbReference>
<dbReference type="PANTHER" id="PTHR43592">
    <property type="entry name" value="CAAX AMINO TERMINAL PROTEASE"/>
    <property type="match status" value="1"/>
</dbReference>
<feature type="transmembrane region" description="Helical" evidence="1">
    <location>
        <begin position="234"/>
        <end position="254"/>
    </location>
</feature>
<feature type="domain" description="CAAX prenyl protease 2/Lysostaphin resistance protein A-like" evidence="2">
    <location>
        <begin position="159"/>
        <end position="246"/>
    </location>
</feature>
<evidence type="ECO:0000313" key="3">
    <source>
        <dbReference type="EMBL" id="QEC71835.1"/>
    </source>
</evidence>
<keyword evidence="1" id="KW-1133">Transmembrane helix</keyword>
<keyword evidence="3" id="KW-0482">Metalloprotease</keyword>
<reference evidence="3 4" key="1">
    <citation type="journal article" date="2017" name="Int. J. Syst. Evol. Microbiol.">
        <title>Arachidicoccus ginsenosidivorans sp. nov., with ginsenoside-converting activity isolated from ginseng cultivating soil.</title>
        <authorList>
            <person name="Siddiqi M.Z."/>
            <person name="Aslam Z."/>
            <person name="Im W.T."/>
        </authorList>
    </citation>
    <scope>NUCLEOTIDE SEQUENCE [LARGE SCALE GENOMIC DNA]</scope>
    <source>
        <strain evidence="3 4">Gsoil 809</strain>
    </source>
</reference>
<feature type="transmembrane region" description="Helical" evidence="1">
    <location>
        <begin position="194"/>
        <end position="214"/>
    </location>
</feature>
<sequence>MDKIPSSKIKISYTGQFFLLVGLVCFGLLLGGMISFIMIMATPGASLQAITNGDPEVASLARWMQIISTFCMFAIPALLFKLIVRPGKDFFKFRNKRPFILWALVILIALATIPTADLFTWLNQHIPISQGLKAKFQQLEKSYDKQMLFMLQLDSWTGFLKSLILIALLPAIFEELLFRGCLQQVMIGWLKKPFWAILLTSIIFSAIHASYFGFLPRIFIGMILGYVFFYGRNIGLNMIIHFINNGLIITVMFYKNQTTGSMEEALKSQAAPWMAYVGLVVLIFLFYYFRKVAINTPPSPASSLEDNHPKPFYS</sequence>
<evidence type="ECO:0000259" key="2">
    <source>
        <dbReference type="Pfam" id="PF02517"/>
    </source>
</evidence>
<keyword evidence="1" id="KW-0472">Membrane</keyword>
<dbReference type="PANTHER" id="PTHR43592:SF15">
    <property type="entry name" value="CAAX AMINO TERMINAL PROTEASE FAMILY PROTEIN"/>
    <property type="match status" value="1"/>
</dbReference>
<protein>
    <submittedName>
        <fullName evidence="3">CPBP family intramembrane metalloprotease</fullName>
    </submittedName>
</protein>
<accession>A0A5B8VLK0</accession>
<dbReference type="Proteomes" id="UP000321291">
    <property type="component" value="Chromosome"/>
</dbReference>
<dbReference type="Pfam" id="PF02517">
    <property type="entry name" value="Rce1-like"/>
    <property type="match status" value="1"/>
</dbReference>
<dbReference type="KEGG" id="agi:FSB73_09315"/>